<dbReference type="AlphaFoldDB" id="A0AAV5FB50"/>
<comment type="caution">
    <text evidence="2">The sequence shown here is derived from an EMBL/GenBank/DDBJ whole genome shotgun (WGS) entry which is preliminary data.</text>
</comment>
<evidence type="ECO:0000313" key="3">
    <source>
        <dbReference type="Proteomes" id="UP001054889"/>
    </source>
</evidence>
<gene>
    <name evidence="2" type="primary">gb19873</name>
    <name evidence="2" type="ORF">PR202_gb19873</name>
</gene>
<feature type="region of interest" description="Disordered" evidence="1">
    <location>
        <begin position="75"/>
        <end position="193"/>
    </location>
</feature>
<sequence>MPTPAEEPTPPEELLRLFRSPNSRTRLGLAGSGVEAGPSVISFTSPTAISNSMPSSSTVPIDGVEPFTITFSVSAPGATVDNDEPREIHTVEPPPQPPTQSPRRGARMRVGGRGRPSGRLAPRTVEQSLSMPPRSPEFTVLTRAETAGTSTQGSSGAGPSTSASPHTPNGDPLLRHHSHLAGTPPRHPGREADTWAATARIETHLNGVLHEEDLASR</sequence>
<dbReference type="EMBL" id="BQKI01000082">
    <property type="protein sequence ID" value="GJN31471.1"/>
    <property type="molecule type" value="Genomic_DNA"/>
</dbReference>
<keyword evidence="3" id="KW-1185">Reference proteome</keyword>
<dbReference type="Proteomes" id="UP001054889">
    <property type="component" value="Unassembled WGS sequence"/>
</dbReference>
<name>A0AAV5FB50_ELECO</name>
<feature type="compositionally biased region" description="Low complexity" evidence="1">
    <location>
        <begin position="144"/>
        <end position="164"/>
    </location>
</feature>
<evidence type="ECO:0000313" key="2">
    <source>
        <dbReference type="EMBL" id="GJN31471.1"/>
    </source>
</evidence>
<evidence type="ECO:0000256" key="1">
    <source>
        <dbReference type="SAM" id="MobiDB-lite"/>
    </source>
</evidence>
<protein>
    <submittedName>
        <fullName evidence="2">Uncharacterized protein</fullName>
    </submittedName>
</protein>
<organism evidence="2 3">
    <name type="scientific">Eleusine coracana subsp. coracana</name>
    <dbReference type="NCBI Taxonomy" id="191504"/>
    <lineage>
        <taxon>Eukaryota</taxon>
        <taxon>Viridiplantae</taxon>
        <taxon>Streptophyta</taxon>
        <taxon>Embryophyta</taxon>
        <taxon>Tracheophyta</taxon>
        <taxon>Spermatophyta</taxon>
        <taxon>Magnoliopsida</taxon>
        <taxon>Liliopsida</taxon>
        <taxon>Poales</taxon>
        <taxon>Poaceae</taxon>
        <taxon>PACMAD clade</taxon>
        <taxon>Chloridoideae</taxon>
        <taxon>Cynodonteae</taxon>
        <taxon>Eleusininae</taxon>
        <taxon>Eleusine</taxon>
    </lineage>
</organism>
<accession>A0AAV5FB50</accession>
<reference evidence="2" key="2">
    <citation type="submission" date="2021-12" db="EMBL/GenBank/DDBJ databases">
        <title>Resequencing data analysis of finger millet.</title>
        <authorList>
            <person name="Hatakeyama M."/>
            <person name="Aluri S."/>
            <person name="Balachadran M.T."/>
            <person name="Sivarajan S.R."/>
            <person name="Poveda L."/>
            <person name="Shimizu-Inatsugi R."/>
            <person name="Schlapbach R."/>
            <person name="Sreeman S.M."/>
            <person name="Shimizu K.K."/>
        </authorList>
    </citation>
    <scope>NUCLEOTIDE SEQUENCE</scope>
</reference>
<reference evidence="2" key="1">
    <citation type="journal article" date="2018" name="DNA Res.">
        <title>Multiple hybrid de novo genome assembly of finger millet, an orphan allotetraploid crop.</title>
        <authorList>
            <person name="Hatakeyama M."/>
            <person name="Aluri S."/>
            <person name="Balachadran M.T."/>
            <person name="Sivarajan S.R."/>
            <person name="Patrignani A."/>
            <person name="Gruter S."/>
            <person name="Poveda L."/>
            <person name="Shimizu-Inatsugi R."/>
            <person name="Baeten J."/>
            <person name="Francoijs K.J."/>
            <person name="Nataraja K.N."/>
            <person name="Reddy Y.A.N."/>
            <person name="Phadnis S."/>
            <person name="Ravikumar R.L."/>
            <person name="Schlapbach R."/>
            <person name="Sreeman S.M."/>
            <person name="Shimizu K.K."/>
        </authorList>
    </citation>
    <scope>NUCLEOTIDE SEQUENCE</scope>
</reference>
<proteinExistence type="predicted"/>